<dbReference type="OrthoDB" id="9807416at2"/>
<evidence type="ECO:0000256" key="13">
    <source>
        <dbReference type="ARBA" id="ARBA00033392"/>
    </source>
</evidence>
<proteinExistence type="inferred from homology"/>
<evidence type="ECO:0000256" key="11">
    <source>
        <dbReference type="ARBA" id="ARBA00022694"/>
    </source>
</evidence>
<dbReference type="InterPro" id="IPR023148">
    <property type="entry name" value="tRNA_m1G_MeTrfase_C_sf"/>
</dbReference>
<evidence type="ECO:0000313" key="20">
    <source>
        <dbReference type="Proteomes" id="UP000005744"/>
    </source>
</evidence>
<dbReference type="PIRSF" id="PIRSF000386">
    <property type="entry name" value="tRNA_mtase"/>
    <property type="match status" value="1"/>
</dbReference>
<reference evidence="19 20" key="1">
    <citation type="submission" date="2011-11" db="EMBL/GenBank/DDBJ databases">
        <title>Improved High-Quality Draft sequence of Beggiatoa alba B18lD.</title>
        <authorList>
            <consortium name="US DOE Joint Genome Institute"/>
            <person name="Lucas S."/>
            <person name="Han J."/>
            <person name="Lapidus A."/>
            <person name="Cheng J.-F."/>
            <person name="Goodwin L."/>
            <person name="Pitluck S."/>
            <person name="Peters L."/>
            <person name="Mikhailova N."/>
            <person name="Held B."/>
            <person name="Detter J.C."/>
            <person name="Han C."/>
            <person name="Tapia R."/>
            <person name="Land M."/>
            <person name="Hauser L."/>
            <person name="Kyrpides N."/>
            <person name="Ivanova N."/>
            <person name="Pagani I."/>
            <person name="Samuel K."/>
            <person name="Teske A."/>
            <person name="Mueller J."/>
            <person name="Woyke T."/>
        </authorList>
    </citation>
    <scope>NUCLEOTIDE SEQUENCE [LARGE SCALE GENOMIC DNA]</scope>
    <source>
        <strain evidence="19 20">B18LD</strain>
    </source>
</reference>
<comment type="subcellular location">
    <subcellularLocation>
        <location evidence="2 15 17">Cytoplasm</location>
    </subcellularLocation>
</comment>
<evidence type="ECO:0000256" key="1">
    <source>
        <dbReference type="ARBA" id="ARBA00002634"/>
    </source>
</evidence>
<comment type="similarity">
    <text evidence="3 15 17">Belongs to the RNA methyltransferase TrmD family.</text>
</comment>
<comment type="subunit">
    <text evidence="4 15 17">Homodimer.</text>
</comment>
<keyword evidence="8 15" id="KW-0489">Methyltransferase</keyword>
<dbReference type="InterPro" id="IPR029026">
    <property type="entry name" value="tRNA_m1G_MTases_N"/>
</dbReference>
<dbReference type="InterPro" id="IPR029028">
    <property type="entry name" value="Alpha/beta_knot_MTases"/>
</dbReference>
<feature type="domain" description="tRNA methyltransferase TRMD/TRM10-type" evidence="18">
    <location>
        <begin position="1"/>
        <end position="224"/>
    </location>
</feature>
<dbReference type="HOGENOM" id="CLU_047363_0_1_6"/>
<dbReference type="NCBIfam" id="TIGR00088">
    <property type="entry name" value="trmD"/>
    <property type="match status" value="1"/>
</dbReference>
<evidence type="ECO:0000256" key="6">
    <source>
        <dbReference type="ARBA" id="ARBA00014679"/>
    </source>
</evidence>
<evidence type="ECO:0000256" key="8">
    <source>
        <dbReference type="ARBA" id="ARBA00022603"/>
    </source>
</evidence>
<evidence type="ECO:0000259" key="18">
    <source>
        <dbReference type="Pfam" id="PF01746"/>
    </source>
</evidence>
<keyword evidence="11 15" id="KW-0819">tRNA processing</keyword>
<comment type="function">
    <text evidence="1 15 17">Specifically methylates guanosine-37 in various tRNAs.</text>
</comment>
<dbReference type="CDD" id="cd18080">
    <property type="entry name" value="TrmD-like"/>
    <property type="match status" value="1"/>
</dbReference>
<organism evidence="19 20">
    <name type="scientific">Beggiatoa alba B18LD</name>
    <dbReference type="NCBI Taxonomy" id="395493"/>
    <lineage>
        <taxon>Bacteria</taxon>
        <taxon>Pseudomonadati</taxon>
        <taxon>Pseudomonadota</taxon>
        <taxon>Gammaproteobacteria</taxon>
        <taxon>Thiotrichales</taxon>
        <taxon>Thiotrichaceae</taxon>
        <taxon>Beggiatoa</taxon>
    </lineage>
</organism>
<dbReference type="PANTHER" id="PTHR46417">
    <property type="entry name" value="TRNA (GUANINE-N(1)-)-METHYLTRANSFERASE"/>
    <property type="match status" value="1"/>
</dbReference>
<evidence type="ECO:0000256" key="15">
    <source>
        <dbReference type="HAMAP-Rule" id="MF_00605"/>
    </source>
</evidence>
<evidence type="ECO:0000256" key="10">
    <source>
        <dbReference type="ARBA" id="ARBA00022691"/>
    </source>
</evidence>
<evidence type="ECO:0000256" key="9">
    <source>
        <dbReference type="ARBA" id="ARBA00022679"/>
    </source>
</evidence>
<dbReference type="GO" id="GO:0002939">
    <property type="term" value="P:tRNA N1-guanine methylation"/>
    <property type="evidence" value="ECO:0007669"/>
    <property type="project" value="TreeGrafter"/>
</dbReference>
<dbReference type="EMBL" id="JH600070">
    <property type="protein sequence ID" value="EIJ42142.1"/>
    <property type="molecule type" value="Genomic_DNA"/>
</dbReference>
<dbReference type="STRING" id="395493.BegalDRAFT_1243"/>
<dbReference type="FunFam" id="1.10.1270.20:FF:000001">
    <property type="entry name" value="tRNA (guanine-N(1)-)-methyltransferase"/>
    <property type="match status" value="1"/>
</dbReference>
<evidence type="ECO:0000313" key="19">
    <source>
        <dbReference type="EMBL" id="EIJ42142.1"/>
    </source>
</evidence>
<evidence type="ECO:0000256" key="17">
    <source>
        <dbReference type="RuleBase" id="RU003464"/>
    </source>
</evidence>
<accession>I3CEU9</accession>
<keyword evidence="9 15" id="KW-0808">Transferase</keyword>
<dbReference type="eggNOG" id="COG0336">
    <property type="taxonomic scope" value="Bacteria"/>
</dbReference>
<dbReference type="InterPro" id="IPR002649">
    <property type="entry name" value="tRNA_m1G_MeTrfase_TrmD"/>
</dbReference>
<dbReference type="InterPro" id="IPR016009">
    <property type="entry name" value="tRNA_MeTrfase_TRMD/TRM10"/>
</dbReference>
<dbReference type="Gene3D" id="1.10.1270.20">
    <property type="entry name" value="tRNA(m1g37)methyltransferase, domain 2"/>
    <property type="match status" value="1"/>
</dbReference>
<evidence type="ECO:0000256" key="5">
    <source>
        <dbReference type="ARBA" id="ARBA00012807"/>
    </source>
</evidence>
<feature type="binding site" evidence="15 16">
    <location>
        <position position="113"/>
    </location>
    <ligand>
        <name>S-adenosyl-L-methionine</name>
        <dbReference type="ChEBI" id="CHEBI:59789"/>
    </ligand>
</feature>
<protein>
    <recommendedName>
        <fullName evidence="6 15">tRNA (guanine-N(1)-)-methyltransferase</fullName>
        <ecNumber evidence="5 15">2.1.1.228</ecNumber>
    </recommendedName>
    <alternativeName>
        <fullName evidence="12 15">M1G-methyltransferase</fullName>
    </alternativeName>
    <alternativeName>
        <fullName evidence="13 15">tRNA [GM37] methyltransferase</fullName>
    </alternativeName>
</protein>
<comment type="catalytic activity">
    <reaction evidence="14 15 17">
        <text>guanosine(37) in tRNA + S-adenosyl-L-methionine = N(1)-methylguanosine(37) in tRNA + S-adenosyl-L-homocysteine + H(+)</text>
        <dbReference type="Rhea" id="RHEA:36899"/>
        <dbReference type="Rhea" id="RHEA-COMP:10145"/>
        <dbReference type="Rhea" id="RHEA-COMP:10147"/>
        <dbReference type="ChEBI" id="CHEBI:15378"/>
        <dbReference type="ChEBI" id="CHEBI:57856"/>
        <dbReference type="ChEBI" id="CHEBI:59789"/>
        <dbReference type="ChEBI" id="CHEBI:73542"/>
        <dbReference type="ChEBI" id="CHEBI:74269"/>
        <dbReference type="EC" id="2.1.1.228"/>
    </reaction>
</comment>
<evidence type="ECO:0000256" key="3">
    <source>
        <dbReference type="ARBA" id="ARBA00007630"/>
    </source>
</evidence>
<name>I3CEU9_9GAMM</name>
<dbReference type="Pfam" id="PF01746">
    <property type="entry name" value="tRNA_m1G_MT"/>
    <property type="match status" value="1"/>
</dbReference>
<sequence>MQIGVITLFPEMFNALTCGGITARAVQNGLLRLSYWNPRDFADNKHRHVDDRPYGGGPGMVMQVYPLRTAIQTAKQTLGENTRVLYLSPQGRRLDQTGVAYLSQFPHLLLVAGRYEGIDERVIEHDIDEEWSIGDYVLSGGELAAMVLIDALTRWLPGALGHADSASEDSFYAGLLDCPHYTRPEVIDAQSVPAVLLNGNHADIARWRHKQALGRTWLKRPDLLINLNLQPEQQALLNEFITEYDGKIK</sequence>
<dbReference type="PANTHER" id="PTHR46417:SF1">
    <property type="entry name" value="TRNA (GUANINE-N(1)-)-METHYLTRANSFERASE"/>
    <property type="match status" value="1"/>
</dbReference>
<feature type="binding site" evidence="15 16">
    <location>
        <begin position="133"/>
        <end position="138"/>
    </location>
    <ligand>
        <name>S-adenosyl-L-methionine</name>
        <dbReference type="ChEBI" id="CHEBI:59789"/>
    </ligand>
</feature>
<dbReference type="RefSeq" id="WP_002684802.1">
    <property type="nucleotide sequence ID" value="NZ_JH600070.1"/>
</dbReference>
<evidence type="ECO:0000256" key="2">
    <source>
        <dbReference type="ARBA" id="ARBA00004496"/>
    </source>
</evidence>
<evidence type="ECO:0000256" key="12">
    <source>
        <dbReference type="ARBA" id="ARBA00029736"/>
    </source>
</evidence>
<evidence type="ECO:0000256" key="4">
    <source>
        <dbReference type="ARBA" id="ARBA00011738"/>
    </source>
</evidence>
<dbReference type="SUPFAM" id="SSF75217">
    <property type="entry name" value="alpha/beta knot"/>
    <property type="match status" value="1"/>
</dbReference>
<dbReference type="NCBIfam" id="NF000648">
    <property type="entry name" value="PRK00026.1"/>
    <property type="match status" value="1"/>
</dbReference>
<evidence type="ECO:0000256" key="14">
    <source>
        <dbReference type="ARBA" id="ARBA00047783"/>
    </source>
</evidence>
<dbReference type="Gene3D" id="3.40.1280.10">
    <property type="match status" value="1"/>
</dbReference>
<dbReference type="GO" id="GO:0052906">
    <property type="term" value="F:tRNA (guanine(37)-N1)-methyltransferase activity"/>
    <property type="evidence" value="ECO:0007669"/>
    <property type="project" value="UniProtKB-UniRule"/>
</dbReference>
<dbReference type="Proteomes" id="UP000005744">
    <property type="component" value="Unassembled WGS sequence"/>
</dbReference>
<dbReference type="FunFam" id="3.40.1280.10:FF:000001">
    <property type="entry name" value="tRNA (guanine-N(1)-)-methyltransferase"/>
    <property type="match status" value="1"/>
</dbReference>
<dbReference type="GO" id="GO:0005829">
    <property type="term" value="C:cytosol"/>
    <property type="evidence" value="ECO:0007669"/>
    <property type="project" value="TreeGrafter"/>
</dbReference>
<dbReference type="AlphaFoldDB" id="I3CEU9"/>
<gene>
    <name evidence="15" type="primary">trmD</name>
    <name evidence="19" type="ORF">BegalDRAFT_1243</name>
</gene>
<keyword evidence="7 15" id="KW-0963">Cytoplasm</keyword>
<keyword evidence="20" id="KW-1185">Reference proteome</keyword>
<keyword evidence="10 15" id="KW-0949">S-adenosyl-L-methionine</keyword>
<dbReference type="HAMAP" id="MF_00605">
    <property type="entry name" value="TrmD"/>
    <property type="match status" value="1"/>
</dbReference>
<evidence type="ECO:0000256" key="7">
    <source>
        <dbReference type="ARBA" id="ARBA00022490"/>
    </source>
</evidence>
<dbReference type="EC" id="2.1.1.228" evidence="5 15"/>
<evidence type="ECO:0000256" key="16">
    <source>
        <dbReference type="PIRSR" id="PIRSR000386-1"/>
    </source>
</evidence>